<evidence type="ECO:0000313" key="2">
    <source>
        <dbReference type="EMBL" id="GLW90418.1"/>
    </source>
</evidence>
<protein>
    <submittedName>
        <fullName evidence="2">Uncharacterized protein</fullName>
    </submittedName>
</protein>
<gene>
    <name evidence="2" type="ORF">Aglo03_12340</name>
</gene>
<name>A0A9W6QLF4_9PSEU</name>
<feature type="compositionally biased region" description="Basic and acidic residues" evidence="1">
    <location>
        <begin position="96"/>
        <end position="116"/>
    </location>
</feature>
<sequence length="135" mass="14560">MGDSAGNGLDEDAALVLWCAHLPDLRARAAAGRWGDRLERTVARVRDHGRALDACTKFGLVDAGGRPVPHRGPGDTGVSLGYPDPHSGRPPSTGRGDYRCPRRLCSRQDRRDDDGHPPVCALFDDEPMRPSGPAR</sequence>
<organism evidence="2 3">
    <name type="scientific">Actinokineospora globicatena</name>
    <dbReference type="NCBI Taxonomy" id="103729"/>
    <lineage>
        <taxon>Bacteria</taxon>
        <taxon>Bacillati</taxon>
        <taxon>Actinomycetota</taxon>
        <taxon>Actinomycetes</taxon>
        <taxon>Pseudonocardiales</taxon>
        <taxon>Pseudonocardiaceae</taxon>
        <taxon>Actinokineospora</taxon>
    </lineage>
</organism>
<dbReference type="Proteomes" id="UP001165042">
    <property type="component" value="Unassembled WGS sequence"/>
</dbReference>
<comment type="caution">
    <text evidence="2">The sequence shown here is derived from an EMBL/GenBank/DDBJ whole genome shotgun (WGS) entry which is preliminary data.</text>
</comment>
<feature type="region of interest" description="Disordered" evidence="1">
    <location>
        <begin position="62"/>
        <end position="135"/>
    </location>
</feature>
<evidence type="ECO:0000313" key="3">
    <source>
        <dbReference type="Proteomes" id="UP001165042"/>
    </source>
</evidence>
<keyword evidence="3" id="KW-1185">Reference proteome</keyword>
<dbReference type="AlphaFoldDB" id="A0A9W6QLF4"/>
<accession>A0A9W6QLF4</accession>
<proteinExistence type="predicted"/>
<dbReference type="EMBL" id="BSSD01000001">
    <property type="protein sequence ID" value="GLW90418.1"/>
    <property type="molecule type" value="Genomic_DNA"/>
</dbReference>
<evidence type="ECO:0000256" key="1">
    <source>
        <dbReference type="SAM" id="MobiDB-lite"/>
    </source>
</evidence>
<reference evidence="2" key="1">
    <citation type="submission" date="2023-02" db="EMBL/GenBank/DDBJ databases">
        <title>Actinokineospora globicatena NBRC 15670.</title>
        <authorList>
            <person name="Ichikawa N."/>
            <person name="Sato H."/>
            <person name="Tonouchi N."/>
        </authorList>
    </citation>
    <scope>NUCLEOTIDE SEQUENCE</scope>
    <source>
        <strain evidence="2">NBRC 15670</strain>
    </source>
</reference>
<dbReference type="RefSeq" id="WP_285608395.1">
    <property type="nucleotide sequence ID" value="NZ_BSSD01000001.1"/>
</dbReference>